<gene>
    <name evidence="5" type="ORF">SAMN05421858_0138</name>
</gene>
<organism evidence="5 6">
    <name type="scientific">Haladaptatus litoreus</name>
    <dbReference type="NCBI Taxonomy" id="553468"/>
    <lineage>
        <taxon>Archaea</taxon>
        <taxon>Methanobacteriati</taxon>
        <taxon>Methanobacteriota</taxon>
        <taxon>Stenosarchaea group</taxon>
        <taxon>Halobacteria</taxon>
        <taxon>Halobacteriales</taxon>
        <taxon>Haladaptataceae</taxon>
        <taxon>Haladaptatus</taxon>
    </lineage>
</organism>
<feature type="domain" description="NADP-dependent oxidoreductase" evidence="4">
    <location>
        <begin position="60"/>
        <end position="305"/>
    </location>
</feature>
<dbReference type="PANTHER" id="PTHR43827">
    <property type="entry name" value="2,5-DIKETO-D-GLUCONIC ACID REDUCTASE"/>
    <property type="match status" value="1"/>
</dbReference>
<evidence type="ECO:0000313" key="6">
    <source>
        <dbReference type="Proteomes" id="UP000186914"/>
    </source>
</evidence>
<dbReference type="InterPro" id="IPR036812">
    <property type="entry name" value="NAD(P)_OxRdtase_dom_sf"/>
</dbReference>
<accession>A0A1N6UXW2</accession>
<dbReference type="CDD" id="cd19073">
    <property type="entry name" value="AKR_AKR3F2_3"/>
    <property type="match status" value="1"/>
</dbReference>
<evidence type="ECO:0000256" key="3">
    <source>
        <dbReference type="ARBA" id="ARBA00023002"/>
    </source>
</evidence>
<reference evidence="6" key="1">
    <citation type="submission" date="2017-01" db="EMBL/GenBank/DDBJ databases">
        <authorList>
            <person name="Varghese N."/>
            <person name="Submissions S."/>
        </authorList>
    </citation>
    <scope>NUCLEOTIDE SEQUENCE [LARGE SCALE GENOMIC DNA]</scope>
    <source>
        <strain evidence="6">CGMCC 1.7737</strain>
    </source>
</reference>
<dbReference type="AlphaFoldDB" id="A0A1N6UXW2"/>
<evidence type="ECO:0000256" key="2">
    <source>
        <dbReference type="ARBA" id="ARBA00022857"/>
    </source>
</evidence>
<evidence type="ECO:0000256" key="1">
    <source>
        <dbReference type="ARBA" id="ARBA00007905"/>
    </source>
</evidence>
<name>A0A1N6UXW2_9EURY</name>
<dbReference type="PRINTS" id="PR00069">
    <property type="entry name" value="ALDKETRDTASE"/>
</dbReference>
<keyword evidence="6" id="KW-1185">Reference proteome</keyword>
<dbReference type="InterPro" id="IPR023210">
    <property type="entry name" value="NADP_OxRdtase_dom"/>
</dbReference>
<dbReference type="Proteomes" id="UP000186914">
    <property type="component" value="Unassembled WGS sequence"/>
</dbReference>
<dbReference type="PIRSF" id="PIRSF000097">
    <property type="entry name" value="AKR"/>
    <property type="match status" value="1"/>
</dbReference>
<sequence>MTCYLQTYSDSVDNISRFHKLSFRLLVSNPAEISAATTAFVLLVLAVNTMSYDVSDGIPKLGLGTWQNTDGEDCAHSVKYALDLGYEHIDTAQAYDNEEYVGEGIEESSVDREDFFLATKVWIDNLEHDDVLETTQNSLDKLGTDYVDLLYVHWPAREYDPEETLAAFDQLYDEGKIEHVGVSNFEPEHLDEAQEILDAPVFANQVEMHPLLQQDELHEYAVENDVQLVAYSPLARGEVFDVPELNEIAEKHGASEAQVSLAWLTQKENVAVIPKATGEDHIEDNFAALDLELDDEDVAKIDGIDRTSREVDPDFAPW</sequence>
<dbReference type="InterPro" id="IPR018170">
    <property type="entry name" value="Aldo/ket_reductase_CS"/>
</dbReference>
<dbReference type="PROSITE" id="PS00062">
    <property type="entry name" value="ALDOKETO_REDUCTASE_2"/>
    <property type="match status" value="1"/>
</dbReference>
<dbReference type="Pfam" id="PF00248">
    <property type="entry name" value="Aldo_ket_red"/>
    <property type="match status" value="1"/>
</dbReference>
<evidence type="ECO:0000313" key="5">
    <source>
        <dbReference type="EMBL" id="SIQ70389.1"/>
    </source>
</evidence>
<dbReference type="FunFam" id="3.20.20.100:FF:000002">
    <property type="entry name" value="2,5-diketo-D-gluconic acid reductase A"/>
    <property type="match status" value="1"/>
</dbReference>
<keyword evidence="2" id="KW-0521">NADP</keyword>
<protein>
    <submittedName>
        <fullName evidence="5">2,5-diketo-D-gluconate reductase B</fullName>
    </submittedName>
</protein>
<dbReference type="InterPro" id="IPR020471">
    <property type="entry name" value="AKR"/>
</dbReference>
<dbReference type="EMBL" id="FTNO01000001">
    <property type="protein sequence ID" value="SIQ70389.1"/>
    <property type="molecule type" value="Genomic_DNA"/>
</dbReference>
<keyword evidence="3" id="KW-0560">Oxidoreductase</keyword>
<dbReference type="SUPFAM" id="SSF51430">
    <property type="entry name" value="NAD(P)-linked oxidoreductase"/>
    <property type="match status" value="1"/>
</dbReference>
<evidence type="ECO:0000259" key="4">
    <source>
        <dbReference type="Pfam" id="PF00248"/>
    </source>
</evidence>
<dbReference type="Gene3D" id="3.20.20.100">
    <property type="entry name" value="NADP-dependent oxidoreductase domain"/>
    <property type="match status" value="1"/>
</dbReference>
<proteinExistence type="inferred from homology"/>
<dbReference type="GO" id="GO:0016616">
    <property type="term" value="F:oxidoreductase activity, acting on the CH-OH group of donors, NAD or NADP as acceptor"/>
    <property type="evidence" value="ECO:0007669"/>
    <property type="project" value="UniProtKB-ARBA"/>
</dbReference>
<dbReference type="PANTHER" id="PTHR43827:SF3">
    <property type="entry name" value="NADP-DEPENDENT OXIDOREDUCTASE DOMAIN-CONTAINING PROTEIN"/>
    <property type="match status" value="1"/>
</dbReference>
<comment type="similarity">
    <text evidence="1">Belongs to the aldo/keto reductase family.</text>
</comment>